<dbReference type="OrthoDB" id="73076at2759"/>
<comment type="caution">
    <text evidence="1">The sequence shown here is derived from an EMBL/GenBank/DDBJ whole genome shotgun (WGS) entry which is preliminary data.</text>
</comment>
<dbReference type="EMBL" id="CM032183">
    <property type="protein sequence ID" value="KAG7095215.1"/>
    <property type="molecule type" value="Genomic_DNA"/>
</dbReference>
<sequence length="244" mass="27856">MTGTINVDISTVHLVFRREDWVGKNLKWNDEIPLCVREARDCDRRPPRGFMEDLVPPRSSTVSQILIRGTTYAASYPLFQDSETRSSYRNLQPTLPKIMDAPDYLLQRFLLACQPHSMQLTSSFNDAWLSGCRSICLSGDPTYRVPIWCETVVRELTAFTKVYGQWNDAMDWLFNVPNTFGSESLIDDSRLVSTWLPSNSRLLGFSKSIHLTSLDLTLLLSDEWLNDELINAGFRIHFASAGRP</sequence>
<protein>
    <submittedName>
        <fullName evidence="1">Uncharacterized protein</fullName>
    </submittedName>
</protein>
<dbReference type="GeneID" id="66075066"/>
<reference evidence="1" key="1">
    <citation type="journal article" date="2021" name="Genome Biol. Evol.">
        <title>The assembled and annotated genome of the fairy-ring fungus Marasmius oreades.</title>
        <authorList>
            <person name="Hiltunen M."/>
            <person name="Ament-Velasquez S.L."/>
            <person name="Johannesson H."/>
        </authorList>
    </citation>
    <scope>NUCLEOTIDE SEQUENCE</scope>
    <source>
        <strain evidence="1">03SP1</strain>
    </source>
</reference>
<dbReference type="KEGG" id="more:E1B28_005990"/>
<gene>
    <name evidence="1" type="ORF">E1B28_005990</name>
</gene>
<proteinExistence type="predicted"/>
<name>A0A9P7S4Y6_9AGAR</name>
<dbReference type="AlphaFoldDB" id="A0A9P7S4Y6"/>
<evidence type="ECO:0000313" key="1">
    <source>
        <dbReference type="EMBL" id="KAG7095215.1"/>
    </source>
</evidence>
<accession>A0A9P7S4Y6</accession>
<organism evidence="1 2">
    <name type="scientific">Marasmius oreades</name>
    <name type="common">fairy-ring Marasmius</name>
    <dbReference type="NCBI Taxonomy" id="181124"/>
    <lineage>
        <taxon>Eukaryota</taxon>
        <taxon>Fungi</taxon>
        <taxon>Dikarya</taxon>
        <taxon>Basidiomycota</taxon>
        <taxon>Agaricomycotina</taxon>
        <taxon>Agaricomycetes</taxon>
        <taxon>Agaricomycetidae</taxon>
        <taxon>Agaricales</taxon>
        <taxon>Marasmiineae</taxon>
        <taxon>Marasmiaceae</taxon>
        <taxon>Marasmius</taxon>
    </lineage>
</organism>
<keyword evidence="2" id="KW-1185">Reference proteome</keyword>
<dbReference type="RefSeq" id="XP_043011685.1">
    <property type="nucleotide sequence ID" value="XM_043150596.1"/>
</dbReference>
<evidence type="ECO:0000313" key="2">
    <source>
        <dbReference type="Proteomes" id="UP001049176"/>
    </source>
</evidence>
<dbReference type="Proteomes" id="UP001049176">
    <property type="component" value="Chromosome 3"/>
</dbReference>